<organism evidence="2 3">
    <name type="scientific">Micromonospora pisi</name>
    <dbReference type="NCBI Taxonomy" id="589240"/>
    <lineage>
        <taxon>Bacteria</taxon>
        <taxon>Bacillati</taxon>
        <taxon>Actinomycetota</taxon>
        <taxon>Actinomycetes</taxon>
        <taxon>Micromonosporales</taxon>
        <taxon>Micromonosporaceae</taxon>
        <taxon>Micromonospora</taxon>
    </lineage>
</organism>
<comment type="caution">
    <text evidence="2">The sequence shown here is derived from an EMBL/GenBank/DDBJ whole genome shotgun (WGS) entry which is preliminary data.</text>
</comment>
<dbReference type="Pfam" id="PF10990">
    <property type="entry name" value="DUF2809"/>
    <property type="match status" value="1"/>
</dbReference>
<feature type="transmembrane region" description="Helical" evidence="1">
    <location>
        <begin position="106"/>
        <end position="123"/>
    </location>
</feature>
<evidence type="ECO:0000313" key="3">
    <source>
        <dbReference type="Proteomes" id="UP000277671"/>
    </source>
</evidence>
<keyword evidence="1" id="KW-0812">Transmembrane</keyword>
<keyword evidence="3" id="KW-1185">Reference proteome</keyword>
<sequence>MSLTHRATRLLALASAAVFLAVALAIRAIDDGALEQHSGTALYASMVYAGVLFGWPRLAPVAAGAFAVGFCWLVECAQLTGVPADLSSRSLLARLVLGVQFDPTDLAWYPVGVVPLVALHWFLRTSSRPAGGAVADST</sequence>
<dbReference type="EMBL" id="RBKT01000001">
    <property type="protein sequence ID" value="RKR85869.1"/>
    <property type="molecule type" value="Genomic_DNA"/>
</dbReference>
<feature type="transmembrane region" description="Helical" evidence="1">
    <location>
        <begin position="41"/>
        <end position="58"/>
    </location>
</feature>
<evidence type="ECO:0000313" key="2">
    <source>
        <dbReference type="EMBL" id="RKR85869.1"/>
    </source>
</evidence>
<dbReference type="InterPro" id="IPR021257">
    <property type="entry name" value="DUF2809"/>
</dbReference>
<dbReference type="RefSeq" id="WP_121153532.1">
    <property type="nucleotide sequence ID" value="NZ_RBKT01000001.1"/>
</dbReference>
<proteinExistence type="predicted"/>
<dbReference type="Proteomes" id="UP000277671">
    <property type="component" value="Unassembled WGS sequence"/>
</dbReference>
<keyword evidence="1" id="KW-0472">Membrane</keyword>
<name>A0A495JCS8_9ACTN</name>
<gene>
    <name evidence="2" type="ORF">BDK92_0080</name>
</gene>
<dbReference type="OrthoDB" id="3874273at2"/>
<protein>
    <submittedName>
        <fullName evidence="2">Uncharacterized protein DUF2809</fullName>
    </submittedName>
</protein>
<accession>A0A495JCS8</accession>
<reference evidence="2 3" key="1">
    <citation type="submission" date="2018-10" db="EMBL/GenBank/DDBJ databases">
        <title>Sequencing the genomes of 1000 actinobacteria strains.</title>
        <authorList>
            <person name="Klenk H.-P."/>
        </authorList>
    </citation>
    <scope>NUCLEOTIDE SEQUENCE [LARGE SCALE GENOMIC DNA]</scope>
    <source>
        <strain evidence="2 3">DSM 45175</strain>
    </source>
</reference>
<evidence type="ECO:0000256" key="1">
    <source>
        <dbReference type="SAM" id="Phobius"/>
    </source>
</evidence>
<dbReference type="AlphaFoldDB" id="A0A495JCS8"/>
<feature type="transmembrane region" description="Helical" evidence="1">
    <location>
        <begin position="65"/>
        <end position="86"/>
    </location>
</feature>
<keyword evidence="1" id="KW-1133">Transmembrane helix</keyword>